<accession>A0A943HJT7</accession>
<sequence length="66" mass="7565">MLPCQKGCHAYCPGCHKSCPHFRAMQEAQRRDLARKKEYLRRADESCRTVLHQCRAAGGYLGPLPY</sequence>
<dbReference type="EMBL" id="JAGZGG010000020">
    <property type="protein sequence ID" value="MBS5332647.1"/>
    <property type="molecule type" value="Genomic_DNA"/>
</dbReference>
<comment type="caution">
    <text evidence="1">The sequence shown here is derived from an EMBL/GenBank/DDBJ whole genome shotgun (WGS) entry which is preliminary data.</text>
</comment>
<reference evidence="1" key="1">
    <citation type="submission" date="2021-02" db="EMBL/GenBank/DDBJ databases">
        <title>Infant gut strain persistence is associated with maternal origin, phylogeny, and functional potential including surface adhesion and iron acquisition.</title>
        <authorList>
            <person name="Lou Y.C."/>
        </authorList>
    </citation>
    <scope>NUCLEOTIDE SEQUENCE</scope>
    <source>
        <strain evidence="1">L3_101_000M1_dasL3_101_000M1_concoct_87</strain>
    </source>
</reference>
<dbReference type="AlphaFoldDB" id="A0A943HJT7"/>
<dbReference type="Proteomes" id="UP000759273">
    <property type="component" value="Unassembled WGS sequence"/>
</dbReference>
<gene>
    <name evidence="1" type="ORF">KHY36_08985</name>
</gene>
<evidence type="ECO:0000313" key="2">
    <source>
        <dbReference type="Proteomes" id="UP000759273"/>
    </source>
</evidence>
<organism evidence="1 2">
    <name type="scientific">Subdoligranulum variabile</name>
    <dbReference type="NCBI Taxonomy" id="214851"/>
    <lineage>
        <taxon>Bacteria</taxon>
        <taxon>Bacillati</taxon>
        <taxon>Bacillota</taxon>
        <taxon>Clostridia</taxon>
        <taxon>Eubacteriales</taxon>
        <taxon>Oscillospiraceae</taxon>
        <taxon>Subdoligranulum</taxon>
    </lineage>
</organism>
<proteinExistence type="predicted"/>
<name>A0A943HJT7_9FIRM</name>
<evidence type="ECO:0000313" key="1">
    <source>
        <dbReference type="EMBL" id="MBS5332647.1"/>
    </source>
</evidence>
<protein>
    <submittedName>
        <fullName evidence="1">Uncharacterized protein</fullName>
    </submittedName>
</protein>